<reference evidence="2" key="1">
    <citation type="journal article" date="2020" name="Stud. Mycol.">
        <title>101 Dothideomycetes genomes: a test case for predicting lifestyles and emergence of pathogens.</title>
        <authorList>
            <person name="Haridas S."/>
            <person name="Albert R."/>
            <person name="Binder M."/>
            <person name="Bloem J."/>
            <person name="Labutti K."/>
            <person name="Salamov A."/>
            <person name="Andreopoulos B."/>
            <person name="Baker S."/>
            <person name="Barry K."/>
            <person name="Bills G."/>
            <person name="Bluhm B."/>
            <person name="Cannon C."/>
            <person name="Castanera R."/>
            <person name="Culley D."/>
            <person name="Daum C."/>
            <person name="Ezra D."/>
            <person name="Gonzalez J."/>
            <person name="Henrissat B."/>
            <person name="Kuo A."/>
            <person name="Liang C."/>
            <person name="Lipzen A."/>
            <person name="Lutzoni F."/>
            <person name="Magnuson J."/>
            <person name="Mondo S."/>
            <person name="Nolan M."/>
            <person name="Ohm R."/>
            <person name="Pangilinan J."/>
            <person name="Park H.-J."/>
            <person name="Ramirez L."/>
            <person name="Alfaro M."/>
            <person name="Sun H."/>
            <person name="Tritt A."/>
            <person name="Yoshinaga Y."/>
            <person name="Zwiers L.-H."/>
            <person name="Turgeon B."/>
            <person name="Goodwin S."/>
            <person name="Spatafora J."/>
            <person name="Crous P."/>
            <person name="Grigoriev I."/>
        </authorList>
    </citation>
    <scope>NUCLEOTIDE SEQUENCE</scope>
    <source>
        <strain evidence="2">CBS 123094</strain>
    </source>
</reference>
<name>A0A6A5W7P3_9PLEO</name>
<keyword evidence="3" id="KW-1185">Reference proteome</keyword>
<evidence type="ECO:0000256" key="1">
    <source>
        <dbReference type="SAM" id="MobiDB-lite"/>
    </source>
</evidence>
<sequence length="251" mass="28736">MCSSFAILYLSNPMIEMVNWYMRLPIDPRVLGNIDYLKAPVLATPSLSFPRRQNCADFVRRRSWYRQLNTTPSAQLTRSHALGSTPHNLQVVQLISFYRCRRRLWQTEDALAKRGSIEMGEQPFMKSYFHRFTLRRRCFRCPAFGDGTILSCSPDFNVHDRDGFIPGTPLLFPNMFPSHNVNPTMRHEHNLLQAASNASGGTRGWSEHNLAAASHPNDSTSPVQDENIHVVSKHSKDCISVGTLRKKMKRF</sequence>
<accession>A0A6A5W7P3</accession>
<feature type="region of interest" description="Disordered" evidence="1">
    <location>
        <begin position="197"/>
        <end position="224"/>
    </location>
</feature>
<protein>
    <submittedName>
        <fullName evidence="2">Uncharacterized protein</fullName>
    </submittedName>
</protein>
<dbReference type="EMBL" id="ML977645">
    <property type="protein sequence ID" value="KAF1995135.1"/>
    <property type="molecule type" value="Genomic_DNA"/>
</dbReference>
<evidence type="ECO:0000313" key="2">
    <source>
        <dbReference type="EMBL" id="KAF1995135.1"/>
    </source>
</evidence>
<proteinExistence type="predicted"/>
<dbReference type="AlphaFoldDB" id="A0A6A5W7P3"/>
<organism evidence="2 3">
    <name type="scientific">Amniculicola lignicola CBS 123094</name>
    <dbReference type="NCBI Taxonomy" id="1392246"/>
    <lineage>
        <taxon>Eukaryota</taxon>
        <taxon>Fungi</taxon>
        <taxon>Dikarya</taxon>
        <taxon>Ascomycota</taxon>
        <taxon>Pezizomycotina</taxon>
        <taxon>Dothideomycetes</taxon>
        <taxon>Pleosporomycetidae</taxon>
        <taxon>Pleosporales</taxon>
        <taxon>Amniculicolaceae</taxon>
        <taxon>Amniculicola</taxon>
    </lineage>
</organism>
<evidence type="ECO:0000313" key="3">
    <source>
        <dbReference type="Proteomes" id="UP000799779"/>
    </source>
</evidence>
<dbReference type="Proteomes" id="UP000799779">
    <property type="component" value="Unassembled WGS sequence"/>
</dbReference>
<gene>
    <name evidence="2" type="ORF">P154DRAFT_581174</name>
</gene>